<keyword evidence="8" id="KW-0732">Signal</keyword>
<evidence type="ECO:0000256" key="16">
    <source>
        <dbReference type="ARBA" id="ARBA00023201"/>
    </source>
</evidence>
<evidence type="ECO:0000256" key="9">
    <source>
        <dbReference type="ARBA" id="ARBA00022837"/>
    </source>
</evidence>
<keyword evidence="9" id="KW-0106">Calcium</keyword>
<dbReference type="OrthoDB" id="2127281at2759"/>
<keyword evidence="15 18" id="KW-0472">Membrane</keyword>
<evidence type="ECO:0000256" key="7">
    <source>
        <dbReference type="ARBA" id="ARBA00022692"/>
    </source>
</evidence>
<comment type="similarity">
    <text evidence="2">Belongs to the Ca(2+):cation antiporter (CaCA) (TC 2.A.19) family. SLC24A subfamily.</text>
</comment>
<evidence type="ECO:0000256" key="3">
    <source>
        <dbReference type="ARBA" id="ARBA00022448"/>
    </source>
</evidence>
<dbReference type="Proteomes" id="UP000663828">
    <property type="component" value="Unassembled WGS sequence"/>
</dbReference>
<sequence length="628" mass="70737">MQNSPISLLHKQRHSTRSQFINRHNVKFFIRILVGLALAHVIGQRVRPSDAAPSSTKSNWKYRPQKTQSTTPSNDRDDDEKTTTIVISTTVVSSGASWQPGQLKNCTEPAIDEFPEDLFTQSQRRSGAIIFHFMACLYIFIAIAIVVDDYFISALDKLCATLGLDEDVAGATFMAGGSSSPELFTAIIGIFVAKGDVGVGTIVGSAVFNIVCVIGVCGLFVNAAIRLTWWPLCRDSIYYSLSILILIMCLSDGRITLFESTFLLLMYAGYIAIMCNNQRIRQSILSRWQVFQTLGYSEEPIINPANVQKTYGAKNTYERFDDDEGQNYNSAPMQQRQAPVDEVIARSRIPIDFETAALKIMMSRYFRNRTRFRMAVRFVISHLRTQHGQGVIRPQKPANERRFSFYQGRTPSLLAADENYDDWKNIPNYNYDPVNFAKWAVTAPIKIIFHFTIPDCRNPRWFKWYPCTFVMSIVWLCLLTYLMVWMVTIIGFTFGIPDSVMGITFLAAGSSVPDAMSSVLVVRQGLVDMGVSNTFGSNVFDLLVGLALPWFFKTLISGEAVHINSNGLMYDSVLLLGIVALTVISFHRRQWYLDKNLGIFFLGIYGIFVVFSLSIELNVFGFVNPPMC</sequence>
<feature type="transmembrane region" description="Helical" evidence="18">
    <location>
        <begin position="128"/>
        <end position="147"/>
    </location>
</feature>
<protein>
    <recommendedName>
        <fullName evidence="19">Sodium/calcium exchanger membrane region domain-containing protein</fullName>
    </recommendedName>
</protein>
<dbReference type="PANTHER" id="PTHR10846">
    <property type="entry name" value="SODIUM/POTASSIUM/CALCIUM EXCHANGER"/>
    <property type="match status" value="1"/>
</dbReference>
<name>A0A814ZMS6_ADIRI</name>
<dbReference type="InterPro" id="IPR004837">
    <property type="entry name" value="NaCa_Exmemb"/>
</dbReference>
<dbReference type="EMBL" id="CAJNOR010002080">
    <property type="protein sequence ID" value="CAF1245037.1"/>
    <property type="molecule type" value="Genomic_DNA"/>
</dbReference>
<evidence type="ECO:0000313" key="20">
    <source>
        <dbReference type="EMBL" id="CAF1245037.1"/>
    </source>
</evidence>
<evidence type="ECO:0000256" key="17">
    <source>
        <dbReference type="SAM" id="MobiDB-lite"/>
    </source>
</evidence>
<evidence type="ECO:0000256" key="1">
    <source>
        <dbReference type="ARBA" id="ARBA00004141"/>
    </source>
</evidence>
<evidence type="ECO:0000256" key="14">
    <source>
        <dbReference type="ARBA" id="ARBA00023065"/>
    </source>
</evidence>
<feature type="region of interest" description="Disordered" evidence="17">
    <location>
        <begin position="47"/>
        <end position="81"/>
    </location>
</feature>
<dbReference type="InterPro" id="IPR044880">
    <property type="entry name" value="NCX_ion-bd_dom_sf"/>
</dbReference>
<accession>A0A814ZMS6</accession>
<keyword evidence="14" id="KW-0406">Ion transport</keyword>
<evidence type="ECO:0000313" key="22">
    <source>
        <dbReference type="Proteomes" id="UP000663828"/>
    </source>
</evidence>
<evidence type="ECO:0000256" key="5">
    <source>
        <dbReference type="ARBA" id="ARBA00022538"/>
    </source>
</evidence>
<keyword evidence="22" id="KW-1185">Reference proteome</keyword>
<dbReference type="PANTHER" id="PTHR10846:SF73">
    <property type="entry name" value="SODIUM_CALCIUM EXCHANGER MEMBRANE REGION DOMAIN-CONTAINING PROTEIN"/>
    <property type="match status" value="1"/>
</dbReference>
<evidence type="ECO:0000256" key="13">
    <source>
        <dbReference type="ARBA" id="ARBA00023053"/>
    </source>
</evidence>
<evidence type="ECO:0000256" key="8">
    <source>
        <dbReference type="ARBA" id="ARBA00022729"/>
    </source>
</evidence>
<evidence type="ECO:0000256" key="4">
    <source>
        <dbReference type="ARBA" id="ARBA00022449"/>
    </source>
</evidence>
<evidence type="ECO:0000256" key="18">
    <source>
        <dbReference type="SAM" id="Phobius"/>
    </source>
</evidence>
<dbReference type="EMBL" id="CAJNOJ010000487">
    <property type="protein sequence ID" value="CAF1465196.1"/>
    <property type="molecule type" value="Genomic_DNA"/>
</dbReference>
<dbReference type="GO" id="GO:0015293">
    <property type="term" value="F:symporter activity"/>
    <property type="evidence" value="ECO:0007669"/>
    <property type="project" value="UniProtKB-KW"/>
</dbReference>
<evidence type="ECO:0000256" key="2">
    <source>
        <dbReference type="ARBA" id="ARBA00005364"/>
    </source>
</evidence>
<dbReference type="InterPro" id="IPR004481">
    <property type="entry name" value="K/Na/Ca-exchanger"/>
</dbReference>
<feature type="compositionally biased region" description="Polar residues" evidence="17">
    <location>
        <begin position="52"/>
        <end position="73"/>
    </location>
</feature>
<evidence type="ECO:0000259" key="19">
    <source>
        <dbReference type="Pfam" id="PF01699"/>
    </source>
</evidence>
<dbReference type="FunFam" id="1.20.1420.30:FF:000009">
    <property type="entry name" value="sodium/potassium/calcium exchanger 5 isoform X2"/>
    <property type="match status" value="1"/>
</dbReference>
<keyword evidence="3" id="KW-0813">Transport</keyword>
<keyword evidence="13" id="KW-0915">Sodium</keyword>
<keyword evidence="16" id="KW-0739">Sodium transport</keyword>
<comment type="subcellular location">
    <subcellularLocation>
        <location evidence="1">Membrane</location>
        <topology evidence="1">Multi-pass membrane protein</topology>
    </subcellularLocation>
</comment>
<feature type="transmembrane region" description="Helical" evidence="18">
    <location>
        <begin position="599"/>
        <end position="623"/>
    </location>
</feature>
<dbReference type="AlphaFoldDB" id="A0A814ZMS6"/>
<evidence type="ECO:0000256" key="12">
    <source>
        <dbReference type="ARBA" id="ARBA00022989"/>
    </source>
</evidence>
<dbReference type="GO" id="GO:0008273">
    <property type="term" value="F:calcium, potassium:sodium antiporter activity"/>
    <property type="evidence" value="ECO:0007669"/>
    <property type="project" value="TreeGrafter"/>
</dbReference>
<feature type="transmembrane region" description="Helical" evidence="18">
    <location>
        <begin position="534"/>
        <end position="552"/>
    </location>
</feature>
<keyword evidence="5" id="KW-0633">Potassium transport</keyword>
<proteinExistence type="inferred from homology"/>
<gene>
    <name evidence="21" type="ORF">EDS130_LOCUS40418</name>
    <name evidence="20" type="ORF">XAT740_LOCUS25946</name>
</gene>
<dbReference type="GO" id="GO:0005886">
    <property type="term" value="C:plasma membrane"/>
    <property type="evidence" value="ECO:0007669"/>
    <property type="project" value="TreeGrafter"/>
</dbReference>
<keyword evidence="12 18" id="KW-1133">Transmembrane helix</keyword>
<organism evidence="20 22">
    <name type="scientific">Adineta ricciae</name>
    <name type="common">Rotifer</name>
    <dbReference type="NCBI Taxonomy" id="249248"/>
    <lineage>
        <taxon>Eukaryota</taxon>
        <taxon>Metazoa</taxon>
        <taxon>Spiralia</taxon>
        <taxon>Gnathifera</taxon>
        <taxon>Rotifera</taxon>
        <taxon>Eurotatoria</taxon>
        <taxon>Bdelloidea</taxon>
        <taxon>Adinetida</taxon>
        <taxon>Adinetidae</taxon>
        <taxon>Adineta</taxon>
    </lineage>
</organism>
<reference evidence="20" key="1">
    <citation type="submission" date="2021-02" db="EMBL/GenBank/DDBJ databases">
        <authorList>
            <person name="Nowell W R."/>
        </authorList>
    </citation>
    <scope>NUCLEOTIDE SEQUENCE</scope>
</reference>
<dbReference type="Pfam" id="PF01699">
    <property type="entry name" value="Na_Ca_ex"/>
    <property type="match status" value="2"/>
</dbReference>
<evidence type="ECO:0000313" key="21">
    <source>
        <dbReference type="EMBL" id="CAF1465196.1"/>
    </source>
</evidence>
<evidence type="ECO:0000256" key="10">
    <source>
        <dbReference type="ARBA" id="ARBA00022847"/>
    </source>
</evidence>
<evidence type="ECO:0000256" key="11">
    <source>
        <dbReference type="ARBA" id="ARBA00022958"/>
    </source>
</evidence>
<feature type="transmembrane region" description="Helical" evidence="18">
    <location>
        <begin position="261"/>
        <end position="277"/>
    </location>
</feature>
<evidence type="ECO:0000256" key="15">
    <source>
        <dbReference type="ARBA" id="ARBA00023136"/>
    </source>
</evidence>
<feature type="domain" description="Sodium/calcium exchanger membrane region" evidence="19">
    <location>
        <begin position="465"/>
        <end position="613"/>
    </location>
</feature>
<dbReference type="NCBIfam" id="TIGR00367">
    <property type="entry name" value="calcium/sodium antiporter"/>
    <property type="match status" value="1"/>
</dbReference>
<keyword evidence="10" id="KW-0769">Symport</keyword>
<feature type="transmembrane region" description="Helical" evidence="18">
    <location>
        <begin position="567"/>
        <end position="587"/>
    </location>
</feature>
<dbReference type="Proteomes" id="UP000663852">
    <property type="component" value="Unassembled WGS sequence"/>
</dbReference>
<keyword evidence="7 18" id="KW-0812">Transmembrane</keyword>
<feature type="transmembrane region" description="Helical" evidence="18">
    <location>
        <begin position="500"/>
        <end position="522"/>
    </location>
</feature>
<keyword evidence="4" id="KW-0050">Antiport</keyword>
<dbReference type="GO" id="GO:0005262">
    <property type="term" value="F:calcium channel activity"/>
    <property type="evidence" value="ECO:0007669"/>
    <property type="project" value="TreeGrafter"/>
</dbReference>
<dbReference type="Gene3D" id="1.20.1420.30">
    <property type="entry name" value="NCX, central ion-binding region"/>
    <property type="match status" value="2"/>
</dbReference>
<comment type="caution">
    <text evidence="20">The sequence shown here is derived from an EMBL/GenBank/DDBJ whole genome shotgun (WGS) entry which is preliminary data.</text>
</comment>
<dbReference type="GO" id="GO:0006874">
    <property type="term" value="P:intracellular calcium ion homeostasis"/>
    <property type="evidence" value="ECO:0007669"/>
    <property type="project" value="TreeGrafter"/>
</dbReference>
<feature type="transmembrane region" description="Helical" evidence="18">
    <location>
        <begin position="202"/>
        <end position="225"/>
    </location>
</feature>
<feature type="transmembrane region" description="Helical" evidence="18">
    <location>
        <begin position="467"/>
        <end position="494"/>
    </location>
</feature>
<evidence type="ECO:0000256" key="6">
    <source>
        <dbReference type="ARBA" id="ARBA00022568"/>
    </source>
</evidence>
<keyword evidence="6" id="KW-0109">Calcium transport</keyword>
<feature type="domain" description="Sodium/calcium exchanger membrane region" evidence="19">
    <location>
        <begin position="134"/>
        <end position="274"/>
    </location>
</feature>
<keyword evidence="11" id="KW-0630">Potassium</keyword>